<sequence>MKKIILILLLVAVSAGGYAQKKRVESTIMMDTLEVDYKTRYVSPFWSNFYIQGSFAGRVMCGEEDNHLSVGKRLSPGFLLGIGKDLNPNLSIRLSFGGMRLTGWNTGIPGIYKQYANWSDGKDPVREYLESQGVDTKDGYKQKMKYLEVNLDLMLDLYNLFHKQKRFDRRWDFEAYSGLGYLYNMRWHGMGKENKIALRLGAIAGYNITDRLAINAEIGTSITSATFDGEIGKGNQFDTFFSGLVGLKWRIGKQGFRVVRLIPSDQYAALNNSVTKIRREFTEHSKTGHRTVAHATTGSELLIPAVVFFPDKDTYNEELQQVNIFEVAHFMEEHAGYKIAVIGNSYQTDIKTARKRAERVRNILINRYSIEPSRLVVRVKDMGAVSDNMEGNQTVNFAIEK</sequence>
<protein>
    <recommendedName>
        <fullName evidence="5">OmpA family protein</fullName>
    </recommendedName>
</protein>
<evidence type="ECO:0000313" key="4">
    <source>
        <dbReference type="Proteomes" id="UP000285173"/>
    </source>
</evidence>
<name>A0A3R6I1P3_9BACT</name>
<dbReference type="AlphaFoldDB" id="A0A3R6I1P3"/>
<reference evidence="3 4" key="1">
    <citation type="submission" date="2018-08" db="EMBL/GenBank/DDBJ databases">
        <title>A genome reference for cultivated species of the human gut microbiota.</title>
        <authorList>
            <person name="Zou Y."/>
            <person name="Xue W."/>
            <person name="Luo G."/>
        </authorList>
    </citation>
    <scope>NUCLEOTIDE SEQUENCE [LARGE SCALE GENOMIC DNA]</scope>
    <source>
        <strain evidence="2 3">AM16-50</strain>
        <strain evidence="1 4">AM50-15</strain>
    </source>
</reference>
<dbReference type="SUPFAM" id="SSF103088">
    <property type="entry name" value="OmpA-like"/>
    <property type="match status" value="1"/>
</dbReference>
<dbReference type="Gene3D" id="3.30.1330.60">
    <property type="entry name" value="OmpA-like domain"/>
    <property type="match status" value="1"/>
</dbReference>
<dbReference type="EMBL" id="QRKC01000012">
    <property type="protein sequence ID" value="RHH74552.1"/>
    <property type="molecule type" value="Genomic_DNA"/>
</dbReference>
<evidence type="ECO:0000313" key="2">
    <source>
        <dbReference type="EMBL" id="RHH74552.1"/>
    </source>
</evidence>
<evidence type="ECO:0008006" key="5">
    <source>
        <dbReference type="Google" id="ProtNLM"/>
    </source>
</evidence>
<gene>
    <name evidence="2" type="ORF">DW191_17990</name>
    <name evidence="1" type="ORF">DW986_11355</name>
</gene>
<dbReference type="RefSeq" id="WP_122203219.1">
    <property type="nucleotide sequence ID" value="NZ_QRKC01000012.1"/>
</dbReference>
<evidence type="ECO:0000313" key="3">
    <source>
        <dbReference type="Proteomes" id="UP000283732"/>
    </source>
</evidence>
<dbReference type="Proteomes" id="UP000283732">
    <property type="component" value="Unassembled WGS sequence"/>
</dbReference>
<organism evidence="2 3">
    <name type="scientific">Parabacteroides merdae</name>
    <dbReference type="NCBI Taxonomy" id="46503"/>
    <lineage>
        <taxon>Bacteria</taxon>
        <taxon>Pseudomonadati</taxon>
        <taxon>Bacteroidota</taxon>
        <taxon>Bacteroidia</taxon>
        <taxon>Bacteroidales</taxon>
        <taxon>Tannerellaceae</taxon>
        <taxon>Parabacteroides</taxon>
    </lineage>
</organism>
<evidence type="ECO:0000313" key="1">
    <source>
        <dbReference type="EMBL" id="RGZ46988.1"/>
    </source>
</evidence>
<dbReference type="Proteomes" id="UP000285173">
    <property type="component" value="Unassembled WGS sequence"/>
</dbReference>
<accession>A0A3R6I1P3</accession>
<comment type="caution">
    <text evidence="2">The sequence shown here is derived from an EMBL/GenBank/DDBJ whole genome shotgun (WGS) entry which is preliminary data.</text>
</comment>
<proteinExistence type="predicted"/>
<dbReference type="InterPro" id="IPR036737">
    <property type="entry name" value="OmpA-like_sf"/>
</dbReference>
<dbReference type="EMBL" id="QSEF01000015">
    <property type="protein sequence ID" value="RGZ46988.1"/>
    <property type="molecule type" value="Genomic_DNA"/>
</dbReference>